<dbReference type="Proteomes" id="UP000810292">
    <property type="component" value="Unassembled WGS sequence"/>
</dbReference>
<reference evidence="1" key="1">
    <citation type="submission" date="2020-10" db="EMBL/GenBank/DDBJ databases">
        <authorList>
            <person name="Gilroy R."/>
        </authorList>
    </citation>
    <scope>NUCLEOTIDE SEQUENCE</scope>
    <source>
        <strain evidence="1">14700</strain>
    </source>
</reference>
<evidence type="ECO:0008006" key="3">
    <source>
        <dbReference type="Google" id="ProtNLM"/>
    </source>
</evidence>
<gene>
    <name evidence="1" type="ORF">IAA72_08350</name>
</gene>
<evidence type="ECO:0000313" key="2">
    <source>
        <dbReference type="Proteomes" id="UP000810292"/>
    </source>
</evidence>
<name>A0A9D9IBY5_9SPIO</name>
<comment type="caution">
    <text evidence="1">The sequence shown here is derived from an EMBL/GenBank/DDBJ whole genome shotgun (WGS) entry which is preliminary data.</text>
</comment>
<evidence type="ECO:0000313" key="1">
    <source>
        <dbReference type="EMBL" id="MBO8469778.1"/>
    </source>
</evidence>
<organism evidence="1 2">
    <name type="scientific">Candidatus Ornithospirochaeta stercoravium</name>
    <dbReference type="NCBI Taxonomy" id="2840897"/>
    <lineage>
        <taxon>Bacteria</taxon>
        <taxon>Pseudomonadati</taxon>
        <taxon>Spirochaetota</taxon>
        <taxon>Spirochaetia</taxon>
        <taxon>Spirochaetales</taxon>
        <taxon>Spirochaetaceae</taxon>
        <taxon>Spirochaetaceae incertae sedis</taxon>
        <taxon>Candidatus Ornithospirochaeta</taxon>
    </lineage>
</organism>
<dbReference type="AlphaFoldDB" id="A0A9D9IBY5"/>
<protein>
    <recommendedName>
        <fullName evidence="3">PD-(D/E)XK nuclease family transposase</fullName>
    </recommendedName>
</protein>
<proteinExistence type="predicted"/>
<dbReference type="EMBL" id="JADIMF010000141">
    <property type="protein sequence ID" value="MBO8469778.1"/>
    <property type="molecule type" value="Genomic_DNA"/>
</dbReference>
<accession>A0A9D9IBY5</accession>
<sequence length="130" mass="15217">MDTREEFRDGSHIVYVNGSYRDSSPIGRLMHDFSCTSPDEMNYKVLADRVRYYKESKEGVDKMCRAVENLVEKYGKQYEEIGEKRGAANEKKERILRLLADGTLPVQKIASIYDLQVEDVERIQREYLNK</sequence>
<reference evidence="1" key="2">
    <citation type="journal article" date="2021" name="PeerJ">
        <title>Extensive microbial diversity within the chicken gut microbiome revealed by metagenomics and culture.</title>
        <authorList>
            <person name="Gilroy R."/>
            <person name="Ravi A."/>
            <person name="Getino M."/>
            <person name="Pursley I."/>
            <person name="Horton D.L."/>
            <person name="Alikhan N.F."/>
            <person name="Baker D."/>
            <person name="Gharbi K."/>
            <person name="Hall N."/>
            <person name="Watson M."/>
            <person name="Adriaenssens E.M."/>
            <person name="Foster-Nyarko E."/>
            <person name="Jarju S."/>
            <person name="Secka A."/>
            <person name="Antonio M."/>
            <person name="Oren A."/>
            <person name="Chaudhuri R.R."/>
            <person name="La Ragione R."/>
            <person name="Hildebrand F."/>
            <person name="Pallen M.J."/>
        </authorList>
    </citation>
    <scope>NUCLEOTIDE SEQUENCE</scope>
    <source>
        <strain evidence="1">14700</strain>
    </source>
</reference>